<dbReference type="Proteomes" id="UP000070427">
    <property type="component" value="Unassembled WGS sequence"/>
</dbReference>
<dbReference type="PATRIC" id="fig|520764.3.peg.116"/>
<reference evidence="2 3" key="1">
    <citation type="submission" date="2015-12" db="EMBL/GenBank/DDBJ databases">
        <title>Draft genome sequnece of Fervidicola ferrireducens strain Y170.</title>
        <authorList>
            <person name="Patel B.K."/>
        </authorList>
    </citation>
    <scope>NUCLEOTIDE SEQUENCE [LARGE SCALE GENOMIC DNA]</scope>
    <source>
        <strain evidence="2 3">Y170</strain>
    </source>
</reference>
<dbReference type="FunCoup" id="A0A140LDZ7">
    <property type="interactions" value="45"/>
</dbReference>
<dbReference type="PANTHER" id="PTHR37423">
    <property type="entry name" value="SOLUBLE LYTIC MUREIN TRANSGLYCOSYLASE-RELATED"/>
    <property type="match status" value="1"/>
</dbReference>
<protein>
    <submittedName>
        <fullName evidence="2">Soluble lytic murein transglycosylase</fullName>
        <ecNumber evidence="2">4.2.2.-</ecNumber>
    </submittedName>
</protein>
<dbReference type="RefSeq" id="WP_066350763.1">
    <property type="nucleotide sequence ID" value="NZ_LOED01000001.1"/>
</dbReference>
<accession>A0A140LDZ7</accession>
<name>A0A140LDZ7_9FIRM</name>
<keyword evidence="3" id="KW-1185">Reference proteome</keyword>
<dbReference type="Pfam" id="PF01464">
    <property type="entry name" value="SLT"/>
    <property type="match status" value="1"/>
</dbReference>
<dbReference type="GO" id="GO:0016829">
    <property type="term" value="F:lyase activity"/>
    <property type="evidence" value="ECO:0007669"/>
    <property type="project" value="UniProtKB-KW"/>
</dbReference>
<dbReference type="InParanoid" id="A0A140LDZ7"/>
<dbReference type="OrthoDB" id="9815002at2"/>
<dbReference type="EC" id="4.2.2.-" evidence="2"/>
<dbReference type="STRING" id="520764.AN618_01100"/>
<dbReference type="Gene3D" id="1.10.530.10">
    <property type="match status" value="1"/>
</dbReference>
<evidence type="ECO:0000313" key="2">
    <source>
        <dbReference type="EMBL" id="KXG78772.1"/>
    </source>
</evidence>
<organism evidence="2 3">
    <name type="scientific">Fervidicola ferrireducens</name>
    <dbReference type="NCBI Taxonomy" id="520764"/>
    <lineage>
        <taxon>Bacteria</taxon>
        <taxon>Bacillati</taxon>
        <taxon>Bacillota</taxon>
        <taxon>Clostridia</taxon>
        <taxon>Thermosediminibacterales</taxon>
        <taxon>Thermosediminibacteraceae</taxon>
        <taxon>Fervidicola</taxon>
    </lineage>
</organism>
<dbReference type="CDD" id="cd00254">
    <property type="entry name" value="LT-like"/>
    <property type="match status" value="1"/>
</dbReference>
<sequence length="185" mass="20600">MVDLTGVHRVISRIEEIKARFNVNVEKSFGEILENAISEYETKLNKAKDNVQEADIPEKKAKEIIERTARALGVDADLALAVAKVESNFKQNAVSSKGAVGIMQLMPTTAASLGVNPYDVEENVLGGVFYLKKLLERYDGDVVKALAAYNAGPFNVEKYGGIPPFRETQEYVEKVMKYYMSMKEK</sequence>
<dbReference type="PANTHER" id="PTHR37423:SF2">
    <property type="entry name" value="MEMBRANE-BOUND LYTIC MUREIN TRANSGLYCOSYLASE C"/>
    <property type="match status" value="1"/>
</dbReference>
<dbReference type="SUPFAM" id="SSF53955">
    <property type="entry name" value="Lysozyme-like"/>
    <property type="match status" value="1"/>
</dbReference>
<dbReference type="InterPro" id="IPR008258">
    <property type="entry name" value="Transglycosylase_SLT_dom_1"/>
</dbReference>
<proteinExistence type="predicted"/>
<evidence type="ECO:0000259" key="1">
    <source>
        <dbReference type="Pfam" id="PF01464"/>
    </source>
</evidence>
<gene>
    <name evidence="2" type="primary">slt_1</name>
    <name evidence="2" type="ORF">AN618_01100</name>
</gene>
<feature type="domain" description="Transglycosylase SLT" evidence="1">
    <location>
        <begin position="65"/>
        <end position="170"/>
    </location>
</feature>
<keyword evidence="2" id="KW-0456">Lyase</keyword>
<evidence type="ECO:0000313" key="3">
    <source>
        <dbReference type="Proteomes" id="UP000070427"/>
    </source>
</evidence>
<comment type="caution">
    <text evidence="2">The sequence shown here is derived from an EMBL/GenBank/DDBJ whole genome shotgun (WGS) entry which is preliminary data.</text>
</comment>
<dbReference type="AlphaFoldDB" id="A0A140LDZ7"/>
<dbReference type="EMBL" id="LOED01000001">
    <property type="protein sequence ID" value="KXG78772.1"/>
    <property type="molecule type" value="Genomic_DNA"/>
</dbReference>
<dbReference type="InterPro" id="IPR023346">
    <property type="entry name" value="Lysozyme-like_dom_sf"/>
</dbReference>